<gene>
    <name evidence="8" type="ORF">S01H1_51771</name>
</gene>
<dbReference type="InterPro" id="IPR003717">
    <property type="entry name" value="RecO"/>
</dbReference>
<evidence type="ECO:0000256" key="3">
    <source>
        <dbReference type="ARBA" id="ARBA00022763"/>
    </source>
</evidence>
<dbReference type="Gene3D" id="1.20.1440.120">
    <property type="entry name" value="Recombination protein O, C-terminal domain"/>
    <property type="match status" value="1"/>
</dbReference>
<dbReference type="AlphaFoldDB" id="X0WMM0"/>
<dbReference type="InterPro" id="IPR012340">
    <property type="entry name" value="NA-bd_OB-fold"/>
</dbReference>
<dbReference type="PANTHER" id="PTHR33991:SF1">
    <property type="entry name" value="DNA REPAIR PROTEIN RECO"/>
    <property type="match status" value="1"/>
</dbReference>
<accession>X0WMM0</accession>
<dbReference type="NCBIfam" id="TIGR00613">
    <property type="entry name" value="reco"/>
    <property type="match status" value="1"/>
</dbReference>
<evidence type="ECO:0000313" key="8">
    <source>
        <dbReference type="EMBL" id="GAG25768.1"/>
    </source>
</evidence>
<dbReference type="SUPFAM" id="SSF50249">
    <property type="entry name" value="Nucleic acid-binding proteins"/>
    <property type="match status" value="1"/>
</dbReference>
<dbReference type="SUPFAM" id="SSF57863">
    <property type="entry name" value="ArfGap/RecO-like zinc finger"/>
    <property type="match status" value="1"/>
</dbReference>
<dbReference type="InterPro" id="IPR037278">
    <property type="entry name" value="ARFGAP/RecO"/>
</dbReference>
<dbReference type="InterPro" id="IPR042242">
    <property type="entry name" value="RecO_C"/>
</dbReference>
<dbReference type="PANTHER" id="PTHR33991">
    <property type="entry name" value="DNA REPAIR PROTEIN RECO"/>
    <property type="match status" value="1"/>
</dbReference>
<dbReference type="GO" id="GO:0043590">
    <property type="term" value="C:bacterial nucleoid"/>
    <property type="evidence" value="ECO:0007669"/>
    <property type="project" value="TreeGrafter"/>
</dbReference>
<dbReference type="EMBL" id="BARS01033429">
    <property type="protein sequence ID" value="GAG25768.1"/>
    <property type="molecule type" value="Genomic_DNA"/>
</dbReference>
<dbReference type="Pfam" id="PF11967">
    <property type="entry name" value="RecO_N"/>
    <property type="match status" value="1"/>
</dbReference>
<evidence type="ECO:0000256" key="1">
    <source>
        <dbReference type="ARBA" id="ARBA00007452"/>
    </source>
</evidence>
<keyword evidence="5" id="KW-0234">DNA repair</keyword>
<comment type="caution">
    <text evidence="8">The sequence shown here is derived from an EMBL/GenBank/DDBJ whole genome shotgun (WGS) entry which is preliminary data.</text>
</comment>
<evidence type="ECO:0000256" key="5">
    <source>
        <dbReference type="ARBA" id="ARBA00023204"/>
    </source>
</evidence>
<keyword evidence="3" id="KW-0227">DNA damage</keyword>
<name>X0WMM0_9ZZZZ</name>
<dbReference type="Pfam" id="PF02565">
    <property type="entry name" value="RecO_C"/>
    <property type="match status" value="1"/>
</dbReference>
<proteinExistence type="inferred from homology"/>
<evidence type="ECO:0000256" key="2">
    <source>
        <dbReference type="ARBA" id="ARBA00021310"/>
    </source>
</evidence>
<keyword evidence="4" id="KW-0233">DNA recombination</keyword>
<organism evidence="8">
    <name type="scientific">marine sediment metagenome</name>
    <dbReference type="NCBI Taxonomy" id="412755"/>
    <lineage>
        <taxon>unclassified sequences</taxon>
        <taxon>metagenomes</taxon>
        <taxon>ecological metagenomes</taxon>
    </lineage>
</organism>
<sequence>MTYKTEGIILKYIDLGETSRLLTIYTKDFGKILAQAKGVKKSSSRLAGHLEPLTYSKLTFAKGRNLDIIIDSFTLVNFLAKLPLERRIISLKLAYLMDQAVQTNEKDLNLWQLLFFTFSYLAKTNHPLIVSFFRLQLLKILGFGLELERCVSCGKPLPREAKLIIDSGGVVCNKCLDG</sequence>
<feature type="non-terminal residue" evidence="8">
    <location>
        <position position="178"/>
    </location>
</feature>
<protein>
    <recommendedName>
        <fullName evidence="2">DNA repair protein RecO</fullName>
    </recommendedName>
    <alternativeName>
        <fullName evidence="6">Recombination protein O</fullName>
    </alternativeName>
</protein>
<comment type="similarity">
    <text evidence="1">Belongs to the RecO family.</text>
</comment>
<dbReference type="GO" id="GO:0006310">
    <property type="term" value="P:DNA recombination"/>
    <property type="evidence" value="ECO:0007669"/>
    <property type="project" value="UniProtKB-KW"/>
</dbReference>
<dbReference type="Gene3D" id="2.40.50.140">
    <property type="entry name" value="Nucleic acid-binding proteins"/>
    <property type="match status" value="1"/>
</dbReference>
<dbReference type="GO" id="GO:0006302">
    <property type="term" value="P:double-strand break repair"/>
    <property type="evidence" value="ECO:0007669"/>
    <property type="project" value="TreeGrafter"/>
</dbReference>
<evidence type="ECO:0000256" key="6">
    <source>
        <dbReference type="ARBA" id="ARBA00033409"/>
    </source>
</evidence>
<feature type="domain" description="DNA replication/recombination mediator RecO N-terminal" evidence="7">
    <location>
        <begin position="1"/>
        <end position="69"/>
    </location>
</feature>
<reference evidence="8" key="1">
    <citation type="journal article" date="2014" name="Front. Microbiol.">
        <title>High frequency of phylogenetically diverse reductive dehalogenase-homologous genes in deep subseafloor sedimentary metagenomes.</title>
        <authorList>
            <person name="Kawai M."/>
            <person name="Futagami T."/>
            <person name="Toyoda A."/>
            <person name="Takaki Y."/>
            <person name="Nishi S."/>
            <person name="Hori S."/>
            <person name="Arai W."/>
            <person name="Tsubouchi T."/>
            <person name="Morono Y."/>
            <person name="Uchiyama I."/>
            <person name="Ito T."/>
            <person name="Fujiyama A."/>
            <person name="Inagaki F."/>
            <person name="Takami H."/>
        </authorList>
    </citation>
    <scope>NUCLEOTIDE SEQUENCE</scope>
    <source>
        <strain evidence="8">Expedition CK06-06</strain>
    </source>
</reference>
<dbReference type="InterPro" id="IPR022572">
    <property type="entry name" value="DNA_rep/recomb_RecO_N"/>
</dbReference>
<evidence type="ECO:0000259" key="7">
    <source>
        <dbReference type="Pfam" id="PF11967"/>
    </source>
</evidence>
<dbReference type="HAMAP" id="MF_00201">
    <property type="entry name" value="RecO"/>
    <property type="match status" value="1"/>
</dbReference>
<evidence type="ECO:0000256" key="4">
    <source>
        <dbReference type="ARBA" id="ARBA00023172"/>
    </source>
</evidence>